<name>A0A6H1ZI92_9ZZZZ</name>
<evidence type="ECO:0000313" key="4">
    <source>
        <dbReference type="EMBL" id="QJA60573.1"/>
    </source>
</evidence>
<gene>
    <name evidence="5" type="ORF">MM415A00279_0048</name>
    <name evidence="4" type="ORF">MM415B01091_0025</name>
    <name evidence="3" type="ORF">TM448A00597_0022</name>
    <name evidence="6" type="ORF">TM448B02123_0013</name>
</gene>
<dbReference type="SUPFAM" id="SSF46785">
    <property type="entry name" value="Winged helix' DNA-binding domain"/>
    <property type="match status" value="1"/>
</dbReference>
<feature type="domain" description="Bacteriophage lambda Replication protein O N-terminal" evidence="2">
    <location>
        <begin position="6"/>
        <end position="101"/>
    </location>
</feature>
<dbReference type="AlphaFoldDB" id="A0A6H1ZI92"/>
<dbReference type="InterPro" id="IPR036388">
    <property type="entry name" value="WH-like_DNA-bd_sf"/>
</dbReference>
<dbReference type="InterPro" id="IPR036390">
    <property type="entry name" value="WH_DNA-bd_sf"/>
</dbReference>
<reference evidence="3" key="1">
    <citation type="submission" date="2020-03" db="EMBL/GenBank/DDBJ databases">
        <title>The deep terrestrial virosphere.</title>
        <authorList>
            <person name="Holmfeldt K."/>
            <person name="Nilsson E."/>
            <person name="Simone D."/>
            <person name="Lopez-Fernandez M."/>
            <person name="Wu X."/>
            <person name="de Brujin I."/>
            <person name="Lundin D."/>
            <person name="Andersson A."/>
            <person name="Bertilsson S."/>
            <person name="Dopson M."/>
        </authorList>
    </citation>
    <scope>NUCLEOTIDE SEQUENCE</scope>
    <source>
        <strain evidence="5">MM415A00279</strain>
        <strain evidence="4">MM415B01091</strain>
        <strain evidence="3">TM448A00597</strain>
        <strain evidence="6">TM448B02123</strain>
    </source>
</reference>
<evidence type="ECO:0000313" key="3">
    <source>
        <dbReference type="EMBL" id="QJA47037.1"/>
    </source>
</evidence>
<dbReference type="Gene3D" id="1.10.10.10">
    <property type="entry name" value="Winged helix-like DNA-binding domain superfamily/Winged helix DNA-binding domain"/>
    <property type="match status" value="1"/>
</dbReference>
<protein>
    <submittedName>
        <fullName evidence="3">Putative DNA replication initiation protein</fullName>
    </submittedName>
</protein>
<evidence type="ECO:0000256" key="1">
    <source>
        <dbReference type="SAM" id="MobiDB-lite"/>
    </source>
</evidence>
<organism evidence="3">
    <name type="scientific">viral metagenome</name>
    <dbReference type="NCBI Taxonomy" id="1070528"/>
    <lineage>
        <taxon>unclassified sequences</taxon>
        <taxon>metagenomes</taxon>
        <taxon>organismal metagenomes</taxon>
    </lineage>
</organism>
<evidence type="ECO:0000313" key="6">
    <source>
        <dbReference type="EMBL" id="QJI00839.1"/>
    </source>
</evidence>
<evidence type="ECO:0000259" key="2">
    <source>
        <dbReference type="Pfam" id="PF04492"/>
    </source>
</evidence>
<dbReference type="EMBL" id="MT142511">
    <property type="protein sequence ID" value="QJA83490.1"/>
    <property type="molecule type" value="Genomic_DNA"/>
</dbReference>
<proteinExistence type="predicted"/>
<sequence length="268" mass="31391">MADVQPENGTTGIAHEILENLARINLSAYESRFLWLLFRKTYGFHKKTDWISLSQFSKELELDRRLIHRTIKKLKDRKMIIVETDKGKRTKYGFQKDYDRWISGKVSSKQMTEKQGVIHTDDKDGINPVNNTKKSGNGGKPTVIYLDDELSSIQIPTNNTNTNIKTSLVETEEFRLSKLLLDSIKNRRPSFKEPNLRSWSKEVGRMIRIDKREPEEISDVIEWCQEDDFWQNNILSTSKLRQKYDQLALKMTKTVKQAKTLNPYEDLF</sequence>
<dbReference type="EMBL" id="MT144879">
    <property type="protein sequence ID" value="QJI00839.1"/>
    <property type="molecule type" value="Genomic_DNA"/>
</dbReference>
<feature type="region of interest" description="Disordered" evidence="1">
    <location>
        <begin position="120"/>
        <end position="140"/>
    </location>
</feature>
<dbReference type="EMBL" id="MT141413">
    <property type="protein sequence ID" value="QJA60573.1"/>
    <property type="molecule type" value="Genomic_DNA"/>
</dbReference>
<dbReference type="InterPro" id="IPR006497">
    <property type="entry name" value="Phage_lambda_VrpO_N"/>
</dbReference>
<dbReference type="EMBL" id="MT144029">
    <property type="protein sequence ID" value="QJA47037.1"/>
    <property type="molecule type" value="Genomic_DNA"/>
</dbReference>
<accession>A0A6H1ZI92</accession>
<dbReference type="Pfam" id="PF04492">
    <property type="entry name" value="Phage_rep_O"/>
    <property type="match status" value="1"/>
</dbReference>
<evidence type="ECO:0000313" key="5">
    <source>
        <dbReference type="EMBL" id="QJA83490.1"/>
    </source>
</evidence>
<dbReference type="GO" id="GO:0006260">
    <property type="term" value="P:DNA replication"/>
    <property type="evidence" value="ECO:0007669"/>
    <property type="project" value="InterPro"/>
</dbReference>